<dbReference type="AlphaFoldDB" id="A0A0N7ZE61"/>
<dbReference type="PANTHER" id="PTHR28520:SF2">
    <property type="entry name" value="MITOTIC-SPINDLE ORGANIZING PROTEIN 1"/>
    <property type="match status" value="1"/>
</dbReference>
<dbReference type="GO" id="GO:0031021">
    <property type="term" value="C:interphase microtubule organizing center"/>
    <property type="evidence" value="ECO:0007669"/>
    <property type="project" value="TreeGrafter"/>
</dbReference>
<dbReference type="GO" id="GO:0005813">
    <property type="term" value="C:centrosome"/>
    <property type="evidence" value="ECO:0007669"/>
    <property type="project" value="TreeGrafter"/>
</dbReference>
<evidence type="ECO:0000313" key="7">
    <source>
        <dbReference type="EMBL" id="JAN09868.1"/>
    </source>
</evidence>
<accession>A0A0N7ZE61</accession>
<reference evidence="6" key="1">
    <citation type="submission" date="2015-10" db="EMBL/GenBank/DDBJ databases">
        <title>Daphnia magna gene sets from two clonal populations assembled and annotated with EvidentialGene.</title>
        <authorList>
            <person name="Gilbert D."/>
            <person name="Podicheti R."/>
            <person name="Orsini L."/>
            <person name="Colbourne J."/>
            <person name="Pfrender M."/>
        </authorList>
    </citation>
    <scope>NUCLEOTIDE SEQUENCE</scope>
</reference>
<name>A0A0N7ZE61_9CRUS</name>
<dbReference type="GO" id="GO:0000931">
    <property type="term" value="C:gamma-tubulin ring complex"/>
    <property type="evidence" value="ECO:0007669"/>
    <property type="project" value="InterPro"/>
</dbReference>
<keyword evidence="5" id="KW-1133">Transmembrane helix</keyword>
<dbReference type="Pfam" id="PF12554">
    <property type="entry name" value="MOZART1"/>
    <property type="match status" value="1"/>
</dbReference>
<sequence length="131" mass="14139">MPVLKERKSGEIFVTTTVWCVYSANFVYTRFCCTFMKKNSEMGSATRASTSSNAGSGSNQTVAAREAFQVLLELSKLLNTGLDAETLAICVRLCENGVKPEALALVINQARQGVSKSNSSSNVATNFDAKR</sequence>
<dbReference type="GO" id="GO:0005819">
    <property type="term" value="C:spindle"/>
    <property type="evidence" value="ECO:0007669"/>
    <property type="project" value="TreeGrafter"/>
</dbReference>
<evidence type="ECO:0000313" key="6">
    <source>
        <dbReference type="EMBL" id="JAI69152.1"/>
    </source>
</evidence>
<evidence type="ECO:0000256" key="1">
    <source>
        <dbReference type="ARBA" id="ARBA00004267"/>
    </source>
</evidence>
<dbReference type="GO" id="GO:0033566">
    <property type="term" value="P:gamma-tubulin complex localization"/>
    <property type="evidence" value="ECO:0007669"/>
    <property type="project" value="InterPro"/>
</dbReference>
<evidence type="ECO:0000256" key="2">
    <source>
        <dbReference type="ARBA" id="ARBA00011015"/>
    </source>
</evidence>
<keyword evidence="3" id="KW-0963">Cytoplasm</keyword>
<dbReference type="GO" id="GO:0090307">
    <property type="term" value="P:mitotic spindle assembly"/>
    <property type="evidence" value="ECO:0007669"/>
    <property type="project" value="TreeGrafter"/>
</dbReference>
<dbReference type="GO" id="GO:0051415">
    <property type="term" value="P:microtubule nucleation by interphase microtubule organizing center"/>
    <property type="evidence" value="ECO:0007669"/>
    <property type="project" value="TreeGrafter"/>
</dbReference>
<evidence type="ECO:0000256" key="4">
    <source>
        <dbReference type="ARBA" id="ARBA00023212"/>
    </source>
</evidence>
<dbReference type="InterPro" id="IPR022214">
    <property type="entry name" value="MZT1"/>
</dbReference>
<reference evidence="7" key="2">
    <citation type="submission" date="2015-10" db="EMBL/GenBank/DDBJ databases">
        <title>EvidentialGene: Evidence-directed Construction of Complete mRNA Transcriptomes without Genomes.</title>
        <authorList>
            <person name="Gilbert D.G."/>
        </authorList>
    </citation>
    <scope>NUCLEOTIDE SEQUENCE</scope>
</reference>
<dbReference type="PANTHER" id="PTHR28520">
    <property type="entry name" value="MITOTIC-SPINDLE ORGANIZING PROTEIN 1"/>
    <property type="match status" value="1"/>
</dbReference>
<feature type="transmembrane region" description="Helical" evidence="5">
    <location>
        <begin position="12"/>
        <end position="31"/>
    </location>
</feature>
<dbReference type="EMBL" id="GDIQ01084869">
    <property type="protein sequence ID" value="JAN09868.1"/>
    <property type="molecule type" value="Transcribed_RNA"/>
</dbReference>
<dbReference type="EMBL" id="GDIP01254249">
    <property type="protein sequence ID" value="JAI69152.1"/>
    <property type="molecule type" value="Transcribed_RNA"/>
</dbReference>
<comment type="similarity">
    <text evidence="2">Belongs to the MOZART1 family.</text>
</comment>
<keyword evidence="4" id="KW-0206">Cytoskeleton</keyword>
<comment type="subcellular location">
    <subcellularLocation>
        <location evidence="1">Cytoplasm</location>
        <location evidence="1">Cytoskeleton</location>
        <location evidence="1">Microtubule organizing center</location>
    </subcellularLocation>
</comment>
<reference evidence="6" key="3">
    <citation type="submission" date="2015-10" db="EMBL/GenBank/DDBJ databases">
        <authorList>
            <person name="Gilbert D.G."/>
        </authorList>
    </citation>
    <scope>NUCLEOTIDE SEQUENCE</scope>
</reference>
<keyword evidence="5" id="KW-0472">Membrane</keyword>
<evidence type="ECO:0000256" key="5">
    <source>
        <dbReference type="SAM" id="Phobius"/>
    </source>
</evidence>
<proteinExistence type="inferred from homology"/>
<keyword evidence="5" id="KW-0812">Transmembrane</keyword>
<protein>
    <submittedName>
        <fullName evidence="6">Mitotic-spindle organizing protein</fullName>
    </submittedName>
</protein>
<organism evidence="6">
    <name type="scientific">Daphnia magna</name>
    <dbReference type="NCBI Taxonomy" id="35525"/>
    <lineage>
        <taxon>Eukaryota</taxon>
        <taxon>Metazoa</taxon>
        <taxon>Ecdysozoa</taxon>
        <taxon>Arthropoda</taxon>
        <taxon>Crustacea</taxon>
        <taxon>Branchiopoda</taxon>
        <taxon>Diplostraca</taxon>
        <taxon>Cladocera</taxon>
        <taxon>Anomopoda</taxon>
        <taxon>Daphniidae</taxon>
        <taxon>Daphnia</taxon>
    </lineage>
</organism>
<evidence type="ECO:0000256" key="3">
    <source>
        <dbReference type="ARBA" id="ARBA00022490"/>
    </source>
</evidence>